<dbReference type="Proteomes" id="UP001201463">
    <property type="component" value="Unassembled WGS sequence"/>
</dbReference>
<keyword evidence="2" id="KW-1185">Reference proteome</keyword>
<dbReference type="RefSeq" id="WP_233393508.1">
    <property type="nucleotide sequence ID" value="NZ_JAJTWT010000007.1"/>
</dbReference>
<name>A0ABS8XH12_9BURK</name>
<proteinExistence type="predicted"/>
<evidence type="ECO:0000313" key="1">
    <source>
        <dbReference type="EMBL" id="MCE4538985.1"/>
    </source>
</evidence>
<comment type="caution">
    <text evidence="1">The sequence shown here is derived from an EMBL/GenBank/DDBJ whole genome shotgun (WGS) entry which is preliminary data.</text>
</comment>
<evidence type="ECO:0000313" key="2">
    <source>
        <dbReference type="Proteomes" id="UP001201463"/>
    </source>
</evidence>
<organism evidence="1 2">
    <name type="scientific">Pelomonas caseinilytica</name>
    <dbReference type="NCBI Taxonomy" id="2906763"/>
    <lineage>
        <taxon>Bacteria</taxon>
        <taxon>Pseudomonadati</taxon>
        <taxon>Pseudomonadota</taxon>
        <taxon>Betaproteobacteria</taxon>
        <taxon>Burkholderiales</taxon>
        <taxon>Sphaerotilaceae</taxon>
        <taxon>Roseateles</taxon>
    </lineage>
</organism>
<dbReference type="EMBL" id="JAJTWT010000007">
    <property type="protein sequence ID" value="MCE4538985.1"/>
    <property type="molecule type" value="Genomic_DNA"/>
</dbReference>
<gene>
    <name evidence="1" type="ORF">LXT12_17175</name>
</gene>
<accession>A0ABS8XH12</accession>
<protein>
    <submittedName>
        <fullName evidence="1">Uncharacterized protein</fullName>
    </submittedName>
</protein>
<reference evidence="1 2" key="1">
    <citation type="submission" date="2021-12" db="EMBL/GenBank/DDBJ databases">
        <title>Genome seq of p7.</title>
        <authorList>
            <person name="Seo T."/>
        </authorList>
    </citation>
    <scope>NUCLEOTIDE SEQUENCE [LARGE SCALE GENOMIC DNA]</scope>
    <source>
        <strain evidence="1 2">P7</strain>
    </source>
</reference>
<sequence>MDTLTARYEGREFVRLATGTGPYFGHYRIVTPDPKTAAWVDLSKSWPTEPLACDDATRAARFAIDAENYGSAATRAIEAAALVMALDRSATGWPDAVDAQRVAATESNALEARLLGVKEPHWPDLCIHRGRGPMLRCR</sequence>